<comment type="caution">
    <text evidence="3">The sequence shown here is derived from an EMBL/GenBank/DDBJ whole genome shotgun (WGS) entry which is preliminary data.</text>
</comment>
<dbReference type="Pfam" id="PF16787">
    <property type="entry name" value="NDC10_II"/>
    <property type="match status" value="1"/>
</dbReference>
<reference evidence="3" key="1">
    <citation type="journal article" date="2020" name="Fungal Divers.">
        <title>Resolving the Mortierellaceae phylogeny through synthesis of multi-gene phylogenetics and phylogenomics.</title>
        <authorList>
            <person name="Vandepol N."/>
            <person name="Liber J."/>
            <person name="Desiro A."/>
            <person name="Na H."/>
            <person name="Kennedy M."/>
            <person name="Barry K."/>
            <person name="Grigoriev I.V."/>
            <person name="Miller A.N."/>
            <person name="O'Donnell K."/>
            <person name="Stajich J.E."/>
            <person name="Bonito G."/>
        </authorList>
    </citation>
    <scope>NUCLEOTIDE SEQUENCE</scope>
    <source>
        <strain evidence="3">CK1249</strain>
    </source>
</reference>
<dbReference type="OrthoDB" id="2415218at2759"/>
<name>A0A9P6ISS8_MORAP</name>
<feature type="domain" description="Ndc10" evidence="2">
    <location>
        <begin position="359"/>
        <end position="537"/>
    </location>
</feature>
<feature type="region of interest" description="Disordered" evidence="1">
    <location>
        <begin position="665"/>
        <end position="689"/>
    </location>
</feature>
<feature type="compositionally biased region" description="Low complexity" evidence="1">
    <location>
        <begin position="727"/>
        <end position="743"/>
    </location>
</feature>
<dbReference type="GO" id="GO:0003677">
    <property type="term" value="F:DNA binding"/>
    <property type="evidence" value="ECO:0007669"/>
    <property type="project" value="InterPro"/>
</dbReference>
<evidence type="ECO:0000256" key="1">
    <source>
        <dbReference type="SAM" id="MobiDB-lite"/>
    </source>
</evidence>
<feature type="region of interest" description="Disordered" evidence="1">
    <location>
        <begin position="67"/>
        <end position="94"/>
    </location>
</feature>
<dbReference type="Gene3D" id="1.10.443.20">
    <property type="entry name" value="Centromere DNA-binding protein complex CBF3 subunit, domain 2"/>
    <property type="match status" value="1"/>
</dbReference>
<keyword evidence="4" id="KW-1185">Reference proteome</keyword>
<evidence type="ECO:0000259" key="2">
    <source>
        <dbReference type="Pfam" id="PF16787"/>
    </source>
</evidence>
<evidence type="ECO:0000313" key="4">
    <source>
        <dbReference type="Proteomes" id="UP000738359"/>
    </source>
</evidence>
<feature type="region of interest" description="Disordered" evidence="1">
    <location>
        <begin position="706"/>
        <end position="743"/>
    </location>
</feature>
<proteinExistence type="predicted"/>
<organism evidence="3 4">
    <name type="scientific">Mortierella alpina</name>
    <name type="common">Oleaginous fungus</name>
    <name type="synonym">Mortierella renispora</name>
    <dbReference type="NCBI Taxonomy" id="64518"/>
    <lineage>
        <taxon>Eukaryota</taxon>
        <taxon>Fungi</taxon>
        <taxon>Fungi incertae sedis</taxon>
        <taxon>Mucoromycota</taxon>
        <taxon>Mortierellomycotina</taxon>
        <taxon>Mortierellomycetes</taxon>
        <taxon>Mortierellales</taxon>
        <taxon>Mortierellaceae</taxon>
        <taxon>Mortierella</taxon>
    </lineage>
</organism>
<sequence>AYWDGVARRDNTPPDYTVDSARMYEYFTKHLFTRTMHRSIDPNVSYQGAVLLQPEIVAPAESECSDEEFEDVAEQEPGDVADEEPAEDDDDEDEDLLLESDLQAAPGWQPHTPPAGTTEADYEIAQAWSLPSSTIPPATTISPLADRGSRGDVDAVEGINNRKEFDVPAAIWSVKNCRTAIHYLWREQSSRNTRCPNPASHPKEDLLLRNAIKSYEARLVVTNTTTGQVRTTSCAVRDPYTSRQFLHMIAFTWRMIPIPQEPGKRSYDSKRFPYIREHLNLLARHHMLLRDEDIRNLAISDVFSAFTRHIVRGIRVLVTDTPAYRTRLKKITRRKKGEVSYQIGRTIAISNQSPNYATSSVMRPCDVHSPRVTHMGRHSGSAEAYHLGLSIDHLRLLGRWSMGQMEKYYMPRNPIIGPYYMAHFYQPNDPYFLPRDLVMPPLSLQRRIFPWIEQSFEKDDPERTESWIKACNDDMMAVDPGEPSDQEFHRDFNPAHVKERLMKGDGKRLMNTATVDRTAFLSALVRMRRVILQDAVLYLRPDAQGRTLSNTLFTSDSVKTIFFEDEEFLKFQADLLRAMDEYAERPELVNPAFRLRSDEFIQALNSGYGHTSRQNEETHQAIATLRDEVRTMGGQLSNVGAQLNHLADLVLNKATEDATRLSLTEVQRQRQQHPHEANRSQQEFSRSLQEAERLHQVEIQLLGQLQPQSPQQPQQPSPQQPSPQQPPSRQSPLPQHQPMLLPMSPEEKDQLGYKMLPDDGRLTIRQAWDEFHGPVAEAIKHDKKWPYSDKRKKTYRRRREFIRLLQTEAAEKGIGAMVFVNQISIEKKDRSINSVLLDLKKKAKDKAVVTENLPTELDMLTMVDE</sequence>
<dbReference type="AlphaFoldDB" id="A0A9P6ISS8"/>
<feature type="non-terminal residue" evidence="3">
    <location>
        <position position="865"/>
    </location>
</feature>
<dbReference type="InterPro" id="IPR031872">
    <property type="entry name" value="NDC10_II"/>
</dbReference>
<evidence type="ECO:0000313" key="3">
    <source>
        <dbReference type="EMBL" id="KAF9944770.1"/>
    </source>
</evidence>
<protein>
    <recommendedName>
        <fullName evidence="2">Ndc10 domain-containing protein</fullName>
    </recommendedName>
</protein>
<feature type="compositionally biased region" description="Polar residues" evidence="1">
    <location>
        <begin position="679"/>
        <end position="688"/>
    </location>
</feature>
<accession>A0A9P6ISS8</accession>
<dbReference type="EMBL" id="JAAAHY010002316">
    <property type="protein sequence ID" value="KAF9944770.1"/>
    <property type="molecule type" value="Genomic_DNA"/>
</dbReference>
<dbReference type="InterPro" id="IPR038279">
    <property type="entry name" value="Ndc10_dom2_sf"/>
</dbReference>
<feature type="compositionally biased region" description="Pro residues" evidence="1">
    <location>
        <begin position="713"/>
        <end position="726"/>
    </location>
</feature>
<dbReference type="Proteomes" id="UP000738359">
    <property type="component" value="Unassembled WGS sequence"/>
</dbReference>
<gene>
    <name evidence="3" type="ORF">BGZ70_004355</name>
</gene>